<proteinExistence type="predicted"/>
<feature type="transmembrane region" description="Helical" evidence="1">
    <location>
        <begin position="9"/>
        <end position="26"/>
    </location>
</feature>
<feature type="transmembrane region" description="Helical" evidence="1">
    <location>
        <begin position="38"/>
        <end position="57"/>
    </location>
</feature>
<comment type="caution">
    <text evidence="2">The sequence shown here is derived from an EMBL/GenBank/DDBJ whole genome shotgun (WGS) entry which is preliminary data.</text>
</comment>
<keyword evidence="3" id="KW-1185">Reference proteome</keyword>
<dbReference type="Proteomes" id="UP000270856">
    <property type="component" value="Unassembled WGS sequence"/>
</dbReference>
<feature type="transmembrane region" description="Helical" evidence="1">
    <location>
        <begin position="72"/>
        <end position="92"/>
    </location>
</feature>
<dbReference type="EMBL" id="RPFJ01000019">
    <property type="protein sequence ID" value="RPD94288.1"/>
    <property type="molecule type" value="Genomic_DNA"/>
</dbReference>
<organism evidence="2 3">
    <name type="scientific">Aureibaculum marinum</name>
    <dbReference type="NCBI Taxonomy" id="2487930"/>
    <lineage>
        <taxon>Bacteria</taxon>
        <taxon>Pseudomonadati</taxon>
        <taxon>Bacteroidota</taxon>
        <taxon>Flavobacteriia</taxon>
        <taxon>Flavobacteriales</taxon>
        <taxon>Flavobacteriaceae</taxon>
        <taxon>Aureibaculum</taxon>
    </lineage>
</organism>
<keyword evidence="1" id="KW-0472">Membrane</keyword>
<reference evidence="2 3" key="1">
    <citation type="submission" date="2018-11" db="EMBL/GenBank/DDBJ databases">
        <title>Aureibaculum marinum gen. nov., sp. nov., a member of the family Flavobacteriaceae isolated from the Bohai Sea.</title>
        <authorList>
            <person name="Ji X."/>
        </authorList>
    </citation>
    <scope>NUCLEOTIDE SEQUENCE [LARGE SCALE GENOMIC DNA]</scope>
    <source>
        <strain evidence="2 3">BH-SD17</strain>
    </source>
</reference>
<gene>
    <name evidence="2" type="ORF">EGM88_12540</name>
</gene>
<dbReference type="AlphaFoldDB" id="A0A3N4NHV3"/>
<keyword evidence="1" id="KW-0812">Transmembrane</keyword>
<keyword evidence="1" id="KW-1133">Transmembrane helix</keyword>
<evidence type="ECO:0000313" key="2">
    <source>
        <dbReference type="EMBL" id="RPD94288.1"/>
    </source>
</evidence>
<dbReference type="OrthoDB" id="1430029at2"/>
<dbReference type="RefSeq" id="WP_123898736.1">
    <property type="nucleotide sequence ID" value="NZ_RPFJ01000019.1"/>
</dbReference>
<sequence length="98" mass="11397">MKKTNYKTIFLAYIPIGILLFLVLKSELSTGYRGYHDFVKYTIFLVSGIIVFIYTIIKQGIKIKKKVEVREAKIIITLLLISTFLAIGSLYIPDYFFY</sequence>
<evidence type="ECO:0000256" key="1">
    <source>
        <dbReference type="SAM" id="Phobius"/>
    </source>
</evidence>
<protein>
    <submittedName>
        <fullName evidence="2">Uncharacterized protein</fullName>
    </submittedName>
</protein>
<name>A0A3N4NHV3_9FLAO</name>
<accession>A0A3N4NHV3</accession>
<evidence type="ECO:0000313" key="3">
    <source>
        <dbReference type="Proteomes" id="UP000270856"/>
    </source>
</evidence>